<proteinExistence type="inferred from homology"/>
<dbReference type="AlphaFoldDB" id="A0A7V9YZW3"/>
<dbReference type="EC" id="1.15.1.1" evidence="8"/>
<gene>
    <name evidence="11" type="ORF">HNQ85_001789</name>
</gene>
<evidence type="ECO:0000256" key="3">
    <source>
        <dbReference type="ARBA" id="ARBA00022729"/>
    </source>
</evidence>
<accession>A0A7V9YZW3</accession>
<dbReference type="PROSITE" id="PS00332">
    <property type="entry name" value="SOD_CU_ZN_2"/>
    <property type="match status" value="1"/>
</dbReference>
<keyword evidence="2 8" id="KW-0479">Metal-binding</keyword>
<name>A0A7V9YZW3_9BACL</name>
<dbReference type="PANTHER" id="PTHR10003">
    <property type="entry name" value="SUPEROXIDE DISMUTASE CU-ZN -RELATED"/>
    <property type="match status" value="1"/>
</dbReference>
<comment type="caution">
    <text evidence="11">The sequence shown here is derived from an EMBL/GenBank/DDBJ whole genome shotgun (WGS) entry which is preliminary data.</text>
</comment>
<dbReference type="InterPro" id="IPR018152">
    <property type="entry name" value="SOD_Cu/Zn_BS"/>
</dbReference>
<feature type="domain" description="Superoxide dismutase copper/zinc binding" evidence="10">
    <location>
        <begin position="39"/>
        <end position="169"/>
    </location>
</feature>
<evidence type="ECO:0000313" key="12">
    <source>
        <dbReference type="Proteomes" id="UP000580891"/>
    </source>
</evidence>
<sequence length="195" mass="20930">MLKRGTLFLCVFAVLGACTEQPPTKMDVEMFNSFGDSLGTVKLSEQPEGVKLELNLEGLPPGEHAFHIHEKGSCKPPDFKSAGNHYNPDDKKHGLLHPEGAHAGDLPNLIVGEDGKVKAEILAPQVTLKEGKTTLLTKEGTSLVIHAKKDDGMTQPAGDAGGRIACGEIKKMEGKGESKEEKHEREKTGENKAGK</sequence>
<comment type="cofactor">
    <cofactor evidence="8">
        <name>Cu cation</name>
        <dbReference type="ChEBI" id="CHEBI:23378"/>
    </cofactor>
    <text evidence="8">Binds 1 copper ion per subunit.</text>
</comment>
<comment type="similarity">
    <text evidence="1 8">Belongs to the Cu-Zn superoxide dismutase family.</text>
</comment>
<reference evidence="11 12" key="1">
    <citation type="submission" date="2020-07" db="EMBL/GenBank/DDBJ databases">
        <title>Genomic Encyclopedia of Type Strains, Phase IV (KMG-IV): sequencing the most valuable type-strain genomes for metagenomic binning, comparative biology and taxonomic classification.</title>
        <authorList>
            <person name="Goeker M."/>
        </authorList>
    </citation>
    <scope>NUCLEOTIDE SEQUENCE [LARGE SCALE GENOMIC DNA]</scope>
    <source>
        <strain evidence="11 12">DSM 25220</strain>
    </source>
</reference>
<comment type="cofactor">
    <cofactor evidence="8">
        <name>Zn(2+)</name>
        <dbReference type="ChEBI" id="CHEBI:29105"/>
    </cofactor>
    <text evidence="8">Binds 1 zinc ion per subunit.</text>
</comment>
<dbReference type="FunFam" id="2.60.40.200:FF:000005">
    <property type="entry name" value="Superoxide dismutase [Cu-Zn]"/>
    <property type="match status" value="1"/>
</dbReference>
<organism evidence="11 12">
    <name type="scientific">[Anoxybacillus] calidus</name>
    <dbReference type="NCBI Taxonomy" id="575178"/>
    <lineage>
        <taxon>Bacteria</taxon>
        <taxon>Bacillati</taxon>
        <taxon>Bacillota</taxon>
        <taxon>Bacilli</taxon>
        <taxon>Bacillales</taxon>
        <taxon>Anoxybacillaceae</taxon>
        <taxon>Paranoxybacillus</taxon>
    </lineage>
</organism>
<keyword evidence="3" id="KW-0732">Signal</keyword>
<dbReference type="EMBL" id="JACDUU010000003">
    <property type="protein sequence ID" value="MBA2871519.1"/>
    <property type="molecule type" value="Genomic_DNA"/>
</dbReference>
<keyword evidence="6" id="KW-1015">Disulfide bond</keyword>
<feature type="region of interest" description="Disordered" evidence="9">
    <location>
        <begin position="153"/>
        <end position="195"/>
    </location>
</feature>
<keyword evidence="12" id="KW-1185">Reference proteome</keyword>
<dbReference type="Pfam" id="PF00080">
    <property type="entry name" value="Sod_Cu"/>
    <property type="match status" value="1"/>
</dbReference>
<protein>
    <recommendedName>
        <fullName evidence="8">Superoxide dismutase [Cu-Zn]</fullName>
        <ecNumber evidence="8">1.15.1.1</ecNumber>
    </recommendedName>
</protein>
<keyword evidence="4 8" id="KW-0862">Zinc</keyword>
<dbReference type="GO" id="GO:0005507">
    <property type="term" value="F:copper ion binding"/>
    <property type="evidence" value="ECO:0007669"/>
    <property type="project" value="InterPro"/>
</dbReference>
<evidence type="ECO:0000313" key="11">
    <source>
        <dbReference type="EMBL" id="MBA2871519.1"/>
    </source>
</evidence>
<dbReference type="InterPro" id="IPR036423">
    <property type="entry name" value="SOD-like_Cu/Zn_dom_sf"/>
</dbReference>
<dbReference type="PROSITE" id="PS51257">
    <property type="entry name" value="PROKAR_LIPOPROTEIN"/>
    <property type="match status" value="1"/>
</dbReference>
<evidence type="ECO:0000256" key="4">
    <source>
        <dbReference type="ARBA" id="ARBA00022833"/>
    </source>
</evidence>
<evidence type="ECO:0000259" key="10">
    <source>
        <dbReference type="Pfam" id="PF00080"/>
    </source>
</evidence>
<evidence type="ECO:0000256" key="2">
    <source>
        <dbReference type="ARBA" id="ARBA00022723"/>
    </source>
</evidence>
<evidence type="ECO:0000256" key="9">
    <source>
        <dbReference type="SAM" id="MobiDB-lite"/>
    </source>
</evidence>
<dbReference type="GO" id="GO:0004784">
    <property type="term" value="F:superoxide dismutase activity"/>
    <property type="evidence" value="ECO:0007669"/>
    <property type="project" value="UniProtKB-EC"/>
</dbReference>
<comment type="function">
    <text evidence="7">Destroys radicals which are normally produced within the cells and which are toxic to biological systems. May play a role in favoring mycobacterial survival in phagocytes.</text>
</comment>
<keyword evidence="5 8" id="KW-0186">Copper</keyword>
<dbReference type="CDD" id="cd00305">
    <property type="entry name" value="Cu-Zn_Superoxide_Dismutase"/>
    <property type="match status" value="1"/>
</dbReference>
<dbReference type="SUPFAM" id="SSF49329">
    <property type="entry name" value="Cu,Zn superoxide dismutase-like"/>
    <property type="match status" value="1"/>
</dbReference>
<dbReference type="Gene3D" id="2.60.40.200">
    <property type="entry name" value="Superoxide dismutase, copper/zinc binding domain"/>
    <property type="match status" value="1"/>
</dbReference>
<dbReference type="Proteomes" id="UP000580891">
    <property type="component" value="Unassembled WGS sequence"/>
</dbReference>
<feature type="compositionally biased region" description="Basic and acidic residues" evidence="9">
    <location>
        <begin position="168"/>
        <end position="195"/>
    </location>
</feature>
<dbReference type="InterPro" id="IPR024134">
    <property type="entry name" value="SOD_Cu/Zn_/chaperone"/>
</dbReference>
<evidence type="ECO:0000256" key="1">
    <source>
        <dbReference type="ARBA" id="ARBA00010457"/>
    </source>
</evidence>
<keyword evidence="8 11" id="KW-0560">Oxidoreductase</keyword>
<comment type="catalytic activity">
    <reaction evidence="8">
        <text>2 superoxide + 2 H(+) = H2O2 + O2</text>
        <dbReference type="Rhea" id="RHEA:20696"/>
        <dbReference type="ChEBI" id="CHEBI:15378"/>
        <dbReference type="ChEBI" id="CHEBI:15379"/>
        <dbReference type="ChEBI" id="CHEBI:16240"/>
        <dbReference type="ChEBI" id="CHEBI:18421"/>
        <dbReference type="EC" id="1.15.1.1"/>
    </reaction>
</comment>
<dbReference type="InterPro" id="IPR001424">
    <property type="entry name" value="SOD_Cu_Zn_dom"/>
</dbReference>
<evidence type="ECO:0000256" key="6">
    <source>
        <dbReference type="ARBA" id="ARBA00023157"/>
    </source>
</evidence>
<evidence type="ECO:0000256" key="7">
    <source>
        <dbReference type="ARBA" id="ARBA00024900"/>
    </source>
</evidence>
<evidence type="ECO:0000256" key="8">
    <source>
        <dbReference type="RuleBase" id="RU000393"/>
    </source>
</evidence>
<evidence type="ECO:0000256" key="5">
    <source>
        <dbReference type="ARBA" id="ARBA00023008"/>
    </source>
</evidence>